<evidence type="ECO:0000256" key="1">
    <source>
        <dbReference type="ARBA" id="ARBA00022723"/>
    </source>
</evidence>
<organism evidence="6 7">
    <name type="scientific">Mycobacterium lacus</name>
    <dbReference type="NCBI Taxonomy" id="169765"/>
    <lineage>
        <taxon>Bacteria</taxon>
        <taxon>Bacillati</taxon>
        <taxon>Actinomycetota</taxon>
        <taxon>Actinomycetes</taxon>
        <taxon>Mycobacteriales</taxon>
        <taxon>Mycobacteriaceae</taxon>
        <taxon>Mycobacterium</taxon>
    </lineage>
</organism>
<sequence>MIDDGTPKYERNHMLAPSSNTSGAPLIELGGAGMRAILPAMASRRFNTEVYARRLAAARAATAESGLTGLVITPGYDLRYLIGSRAQTFERLTALVLPASGDPTVVVPRLELASLKESAVAELGLQVRNWVDGDDPYRLVTIALGGSPAATAVTDSIPALHLLPLAITLGVLPVLATNVLSELRMIKEEGEIDALRKAGAAIDRVHARVPELLIPGRTEAEVAADIAEAIVAEGHSEVAFVIVGSGPHGADPHHGYSDRRLAVGDVVVVDIGGTYEPGYHSDSTRTYSIGEPDSDVAQRYSILQRAQRAAFDAVRPGVVASEVDAAARDVLAEAGLSEHFVHRTGHGIGLSVHEEPYIVAGNQLPLAAGMAFSIEPGIYFPGRWGARIEDIVIVTEDGAVSLNNRPRELVVVPG</sequence>
<dbReference type="SUPFAM" id="SSF55920">
    <property type="entry name" value="Creatinase/aminopeptidase"/>
    <property type="match status" value="1"/>
</dbReference>
<dbReference type="PANTHER" id="PTHR46112:SF3">
    <property type="entry name" value="AMINOPEPTIDASE YPDF"/>
    <property type="match status" value="1"/>
</dbReference>
<comment type="similarity">
    <text evidence="3">Belongs to the peptidase M24B family.</text>
</comment>
<evidence type="ECO:0000259" key="4">
    <source>
        <dbReference type="Pfam" id="PF00557"/>
    </source>
</evidence>
<proteinExistence type="inferred from homology"/>
<dbReference type="KEGG" id="mlj:MLAC_20800"/>
<evidence type="ECO:0000256" key="3">
    <source>
        <dbReference type="RuleBase" id="RU000590"/>
    </source>
</evidence>
<dbReference type="InterPro" id="IPR000994">
    <property type="entry name" value="Pept_M24"/>
</dbReference>
<feature type="domain" description="Creatinase N-terminal" evidence="5">
    <location>
        <begin position="54"/>
        <end position="130"/>
    </location>
</feature>
<dbReference type="InterPro" id="IPR000587">
    <property type="entry name" value="Creatinase_N"/>
</dbReference>
<dbReference type="InterPro" id="IPR036005">
    <property type="entry name" value="Creatinase/aminopeptidase-like"/>
</dbReference>
<dbReference type="Proteomes" id="UP000466396">
    <property type="component" value="Chromosome"/>
</dbReference>
<dbReference type="Gene3D" id="3.90.230.10">
    <property type="entry name" value="Creatinase/methionine aminopeptidase superfamily"/>
    <property type="match status" value="1"/>
</dbReference>
<dbReference type="GO" id="GO:0046872">
    <property type="term" value="F:metal ion binding"/>
    <property type="evidence" value="ECO:0007669"/>
    <property type="project" value="UniProtKB-KW"/>
</dbReference>
<dbReference type="InterPro" id="IPR029149">
    <property type="entry name" value="Creatin/AminoP/Spt16_N"/>
</dbReference>
<dbReference type="SUPFAM" id="SSF53092">
    <property type="entry name" value="Creatinase/prolidase N-terminal domain"/>
    <property type="match status" value="1"/>
</dbReference>
<dbReference type="GO" id="GO:0016787">
    <property type="term" value="F:hydrolase activity"/>
    <property type="evidence" value="ECO:0007669"/>
    <property type="project" value="UniProtKB-KW"/>
</dbReference>
<dbReference type="EMBL" id="AP022581">
    <property type="protein sequence ID" value="BBX96786.1"/>
    <property type="molecule type" value="Genomic_DNA"/>
</dbReference>
<dbReference type="Pfam" id="PF00557">
    <property type="entry name" value="Peptidase_M24"/>
    <property type="match status" value="1"/>
</dbReference>
<dbReference type="Pfam" id="PF01321">
    <property type="entry name" value="Creatinase_N"/>
    <property type="match status" value="1"/>
</dbReference>
<reference evidence="6 7" key="1">
    <citation type="journal article" date="2019" name="Emerg. Microbes Infect.">
        <title>Comprehensive subspecies identification of 175 nontuberculous mycobacteria species based on 7547 genomic profiles.</title>
        <authorList>
            <person name="Matsumoto Y."/>
            <person name="Kinjo T."/>
            <person name="Motooka D."/>
            <person name="Nabeya D."/>
            <person name="Jung N."/>
            <person name="Uechi K."/>
            <person name="Horii T."/>
            <person name="Iida T."/>
            <person name="Fujita J."/>
            <person name="Nakamura S."/>
        </authorList>
    </citation>
    <scope>NUCLEOTIDE SEQUENCE [LARGE SCALE GENOMIC DNA]</scope>
    <source>
        <strain evidence="6 7">JCM 15657</strain>
    </source>
</reference>
<evidence type="ECO:0000256" key="2">
    <source>
        <dbReference type="ARBA" id="ARBA00022801"/>
    </source>
</evidence>
<dbReference type="AlphaFoldDB" id="A0A7I7NJF9"/>
<evidence type="ECO:0000313" key="6">
    <source>
        <dbReference type="EMBL" id="BBX96786.1"/>
    </source>
</evidence>
<keyword evidence="7" id="KW-1185">Reference proteome</keyword>
<gene>
    <name evidence="6" type="primary">pepE</name>
    <name evidence="6" type="ORF">MLAC_20800</name>
</gene>
<keyword evidence="2" id="KW-0378">Hydrolase</keyword>
<dbReference type="InterPro" id="IPR050659">
    <property type="entry name" value="Peptidase_M24B"/>
</dbReference>
<keyword evidence="1 3" id="KW-0479">Metal-binding</keyword>
<evidence type="ECO:0000313" key="7">
    <source>
        <dbReference type="Proteomes" id="UP000466396"/>
    </source>
</evidence>
<name>A0A7I7NJF9_9MYCO</name>
<dbReference type="PROSITE" id="PS00491">
    <property type="entry name" value="PROLINE_PEPTIDASE"/>
    <property type="match status" value="1"/>
</dbReference>
<accession>A0A7I7NJF9</accession>
<dbReference type="Gene3D" id="3.40.350.10">
    <property type="entry name" value="Creatinase/prolidase N-terminal domain"/>
    <property type="match status" value="1"/>
</dbReference>
<feature type="domain" description="Peptidase M24" evidence="4">
    <location>
        <begin position="194"/>
        <end position="396"/>
    </location>
</feature>
<dbReference type="InterPro" id="IPR001131">
    <property type="entry name" value="Peptidase_M24B_aminopep-P_CS"/>
</dbReference>
<dbReference type="PANTHER" id="PTHR46112">
    <property type="entry name" value="AMINOPEPTIDASE"/>
    <property type="match status" value="1"/>
</dbReference>
<evidence type="ECO:0000259" key="5">
    <source>
        <dbReference type="Pfam" id="PF01321"/>
    </source>
</evidence>
<protein>
    <submittedName>
        <fullName evidence="6">Putative dipeptidase PepE</fullName>
    </submittedName>
</protein>